<evidence type="ECO:0000256" key="1">
    <source>
        <dbReference type="SAM" id="Phobius"/>
    </source>
</evidence>
<proteinExistence type="predicted"/>
<protein>
    <submittedName>
        <fullName evidence="2">Oligosaccharide flippase family protein</fullName>
    </submittedName>
</protein>
<evidence type="ECO:0000313" key="3">
    <source>
        <dbReference type="Proteomes" id="UP000697998"/>
    </source>
</evidence>
<keyword evidence="1" id="KW-0812">Transmembrane</keyword>
<sequence>MAGGRLLQRGPPDPCALILGAVGLVQGFDNIGIVNFRKEFNFVRDFQLMFTKRLVAFVVTVMLAYYLRSFWALLAGIVTSRIVGTALELYASSLPTTLGSIAVAFAAAFFALDLAREHY</sequence>
<feature type="transmembrane region" description="Helical" evidence="1">
    <location>
        <begin position="98"/>
        <end position="115"/>
    </location>
</feature>
<dbReference type="AlphaFoldDB" id="A0A935PVY5"/>
<evidence type="ECO:0000313" key="2">
    <source>
        <dbReference type="EMBL" id="MBK7673692.1"/>
    </source>
</evidence>
<keyword evidence="1" id="KW-1133">Transmembrane helix</keyword>
<gene>
    <name evidence="2" type="ORF">IPJ27_02385</name>
</gene>
<accession>A0A935PVY5</accession>
<keyword evidence="1" id="KW-0472">Membrane</keyword>
<feature type="transmembrane region" description="Helical" evidence="1">
    <location>
        <begin position="54"/>
        <end position="78"/>
    </location>
</feature>
<dbReference type="Pfam" id="PF13440">
    <property type="entry name" value="Polysacc_synt_3"/>
    <property type="match status" value="1"/>
</dbReference>
<comment type="caution">
    <text evidence="2">The sequence shown here is derived from an EMBL/GenBank/DDBJ whole genome shotgun (WGS) entry which is preliminary data.</text>
</comment>
<reference evidence="2 3" key="1">
    <citation type="submission" date="2020-10" db="EMBL/GenBank/DDBJ databases">
        <title>Connecting structure to function with the recovery of over 1000 high-quality activated sludge metagenome-assembled genomes encoding full-length rRNA genes using long-read sequencing.</title>
        <authorList>
            <person name="Singleton C.M."/>
            <person name="Petriglieri F."/>
            <person name="Kristensen J.M."/>
            <person name="Kirkegaard R.H."/>
            <person name="Michaelsen T.Y."/>
            <person name="Andersen M.H."/>
            <person name="Karst S.M."/>
            <person name="Dueholm M.S."/>
            <person name="Nielsen P.H."/>
            <person name="Albertsen M."/>
        </authorList>
    </citation>
    <scope>NUCLEOTIDE SEQUENCE [LARGE SCALE GENOMIC DNA]</scope>
    <source>
        <strain evidence="2">EsbW_18-Q3-R4-48_BATAC.285</strain>
    </source>
</reference>
<name>A0A935PVY5_9PROT</name>
<dbReference type="Proteomes" id="UP000697998">
    <property type="component" value="Unassembled WGS sequence"/>
</dbReference>
<organism evidence="2 3">
    <name type="scientific">Candidatus Accumulibacter proximus</name>
    <dbReference type="NCBI Taxonomy" id="2954385"/>
    <lineage>
        <taxon>Bacteria</taxon>
        <taxon>Pseudomonadati</taxon>
        <taxon>Pseudomonadota</taxon>
        <taxon>Betaproteobacteria</taxon>
        <taxon>Candidatus Accumulibacter</taxon>
    </lineage>
</organism>
<dbReference type="EMBL" id="JADJMH010000001">
    <property type="protein sequence ID" value="MBK7673692.1"/>
    <property type="molecule type" value="Genomic_DNA"/>
</dbReference>